<keyword evidence="4" id="KW-0566">Pantothenate biosynthesis</keyword>
<proteinExistence type="inferred from homology"/>
<dbReference type="GO" id="GO:0000287">
    <property type="term" value="F:magnesium ion binding"/>
    <property type="evidence" value="ECO:0007669"/>
    <property type="project" value="TreeGrafter"/>
</dbReference>
<dbReference type="Gene3D" id="3.20.20.60">
    <property type="entry name" value="Phosphoenolpyruvate-binding domains"/>
    <property type="match status" value="1"/>
</dbReference>
<evidence type="ECO:0000256" key="5">
    <source>
        <dbReference type="ARBA" id="ARBA00022679"/>
    </source>
</evidence>
<dbReference type="SUPFAM" id="SSF51621">
    <property type="entry name" value="Phosphoenolpyruvate/pyruvate domain"/>
    <property type="match status" value="1"/>
</dbReference>
<dbReference type="GO" id="GO:0032259">
    <property type="term" value="P:methylation"/>
    <property type="evidence" value="ECO:0007669"/>
    <property type="project" value="UniProtKB-KW"/>
</dbReference>
<dbReference type="PATRIC" id="fig|1003181.4.peg.4530"/>
<protein>
    <recommendedName>
        <fullName evidence="3 7">3-methyl-2-oxobutanoate hydroxymethyltransferase</fullName>
        <ecNumber evidence="3 7">2.1.2.11</ecNumber>
    </recommendedName>
</protein>
<dbReference type="InterPro" id="IPR015813">
    <property type="entry name" value="Pyrv/PenolPyrv_kinase-like_dom"/>
</dbReference>
<dbReference type="PANTHER" id="PTHR20881:SF0">
    <property type="entry name" value="3-METHYL-2-OXOBUTANOATE HYDROXYMETHYLTRANSFERASE"/>
    <property type="match status" value="1"/>
</dbReference>
<evidence type="ECO:0000256" key="4">
    <source>
        <dbReference type="ARBA" id="ARBA00022655"/>
    </source>
</evidence>
<dbReference type="GO" id="GO:0005737">
    <property type="term" value="C:cytoplasm"/>
    <property type="evidence" value="ECO:0007669"/>
    <property type="project" value="TreeGrafter"/>
</dbReference>
<dbReference type="GO" id="GO:0008168">
    <property type="term" value="F:methyltransferase activity"/>
    <property type="evidence" value="ECO:0007669"/>
    <property type="project" value="UniProtKB-KW"/>
</dbReference>
<organism evidence="8 9">
    <name type="scientific">Candidatus Thiomargarita nelsonii</name>
    <dbReference type="NCBI Taxonomy" id="1003181"/>
    <lineage>
        <taxon>Bacteria</taxon>
        <taxon>Pseudomonadati</taxon>
        <taxon>Pseudomonadota</taxon>
        <taxon>Gammaproteobacteria</taxon>
        <taxon>Thiotrichales</taxon>
        <taxon>Thiotrichaceae</taxon>
        <taxon>Thiomargarita</taxon>
    </lineage>
</organism>
<sequence length="176" mass="19124">MSRITLTQLRKFKATGEKISCLTAYDASFAHFLDQAGVDILLVGDSLGMVIQGHDSTLPVTVENMIYHCQLVQRGSQRALLVVDMPFMSYATPSQALETAARLMREGQAQVVKLEGGAWLVDTVQLLTERGIPVCAHLGLTPQSVHQLGGYRIQGRSETEAKRLQDDALALQTAGA</sequence>
<dbReference type="AlphaFoldDB" id="A0A176RYL8"/>
<dbReference type="Proteomes" id="UP000076962">
    <property type="component" value="Unassembled WGS sequence"/>
</dbReference>
<comment type="subunit">
    <text evidence="2">Homodecamer; pentamer of dimers.</text>
</comment>
<dbReference type="GO" id="GO:0003864">
    <property type="term" value="F:3-methyl-2-oxobutanoate hydroxymethyltransferase activity"/>
    <property type="evidence" value="ECO:0007669"/>
    <property type="project" value="UniProtKB-UniRule"/>
</dbReference>
<dbReference type="InterPro" id="IPR040442">
    <property type="entry name" value="Pyrv_kinase-like_dom_sf"/>
</dbReference>
<keyword evidence="8" id="KW-0489">Methyltransferase</keyword>
<name>A0A176RYL8_9GAMM</name>
<keyword evidence="9" id="KW-1185">Reference proteome</keyword>
<comment type="caution">
    <text evidence="8">The sequence shown here is derived from an EMBL/GenBank/DDBJ whole genome shotgun (WGS) entry which is preliminary data.</text>
</comment>
<accession>A0A176RYL8</accession>
<dbReference type="EMBL" id="LUTY01002038">
    <property type="protein sequence ID" value="OAD20881.1"/>
    <property type="molecule type" value="Genomic_DNA"/>
</dbReference>
<evidence type="ECO:0000256" key="7">
    <source>
        <dbReference type="NCBIfam" id="TIGR00222"/>
    </source>
</evidence>
<dbReference type="GO" id="GO:0015940">
    <property type="term" value="P:pantothenate biosynthetic process"/>
    <property type="evidence" value="ECO:0007669"/>
    <property type="project" value="UniProtKB-UniRule"/>
</dbReference>
<evidence type="ECO:0000313" key="9">
    <source>
        <dbReference type="Proteomes" id="UP000076962"/>
    </source>
</evidence>
<evidence type="ECO:0000313" key="8">
    <source>
        <dbReference type="EMBL" id="OAD20881.1"/>
    </source>
</evidence>
<evidence type="ECO:0000256" key="6">
    <source>
        <dbReference type="ARBA" id="ARBA00022723"/>
    </source>
</evidence>
<dbReference type="Pfam" id="PF02548">
    <property type="entry name" value="Pantoate_transf"/>
    <property type="match status" value="1"/>
</dbReference>
<keyword evidence="5 8" id="KW-0808">Transferase</keyword>
<dbReference type="NCBIfam" id="TIGR00222">
    <property type="entry name" value="panB"/>
    <property type="match status" value="1"/>
</dbReference>
<keyword evidence="6" id="KW-0479">Metal-binding</keyword>
<dbReference type="InterPro" id="IPR003700">
    <property type="entry name" value="Pantoate_hydroxy_MeTrfase"/>
</dbReference>
<reference evidence="8 9" key="1">
    <citation type="submission" date="2016-05" db="EMBL/GenBank/DDBJ databases">
        <title>Single-cell genome of chain-forming Candidatus Thiomargarita nelsonii and comparison to other large sulfur-oxidizing bacteria.</title>
        <authorList>
            <person name="Winkel M."/>
            <person name="Salman V."/>
            <person name="Woyke T."/>
            <person name="Schulz-Vogt H."/>
            <person name="Richter M."/>
            <person name="Flood B."/>
            <person name="Bailey J."/>
            <person name="Amann R."/>
            <person name="Mussmann M."/>
        </authorList>
    </citation>
    <scope>NUCLEOTIDE SEQUENCE [LARGE SCALE GENOMIC DNA]</scope>
    <source>
        <strain evidence="8 9">THI036</strain>
    </source>
</reference>
<gene>
    <name evidence="8" type="ORF">THIOM_003384</name>
</gene>
<dbReference type="CDD" id="cd06557">
    <property type="entry name" value="KPHMT-like"/>
    <property type="match status" value="1"/>
</dbReference>
<evidence type="ECO:0000256" key="2">
    <source>
        <dbReference type="ARBA" id="ARBA00011424"/>
    </source>
</evidence>
<dbReference type="PANTHER" id="PTHR20881">
    <property type="entry name" value="3-METHYL-2-OXOBUTANOATE HYDROXYMETHYLTRANSFERASE"/>
    <property type="match status" value="1"/>
</dbReference>
<dbReference type="EC" id="2.1.2.11" evidence="3 7"/>
<evidence type="ECO:0000256" key="1">
    <source>
        <dbReference type="ARBA" id="ARBA00008676"/>
    </source>
</evidence>
<evidence type="ECO:0000256" key="3">
    <source>
        <dbReference type="ARBA" id="ARBA00012618"/>
    </source>
</evidence>
<comment type="similarity">
    <text evidence="1">Belongs to the PanB family.</text>
</comment>
<feature type="non-terminal residue" evidence="8">
    <location>
        <position position="176"/>
    </location>
</feature>